<dbReference type="Pfam" id="PF00581">
    <property type="entry name" value="Rhodanese"/>
    <property type="match status" value="1"/>
</dbReference>
<reference evidence="2 3" key="1">
    <citation type="submission" date="2014-12" db="EMBL/GenBank/DDBJ databases">
        <title>Draft genome sequences of 29 type strains of Enterococci.</title>
        <authorList>
            <person name="Zhong Z."/>
            <person name="Sun Z."/>
            <person name="Liu W."/>
            <person name="Zhang W."/>
            <person name="Zhang H."/>
        </authorList>
    </citation>
    <scope>NUCLEOTIDE SEQUENCE [LARGE SCALE GENOMIC DNA]</scope>
    <source>
        <strain evidence="2 3">DSM 17029</strain>
    </source>
</reference>
<name>A0A1L8RGL8_9ENTE</name>
<dbReference type="AlphaFoldDB" id="A0A1L8RGL8"/>
<dbReference type="SUPFAM" id="SSF52821">
    <property type="entry name" value="Rhodanese/Cell cycle control phosphatase"/>
    <property type="match status" value="1"/>
</dbReference>
<feature type="domain" description="Rhodanese" evidence="1">
    <location>
        <begin position="2"/>
        <end position="58"/>
    </location>
</feature>
<dbReference type="STRING" id="214095.RU97_GL001528"/>
<dbReference type="Proteomes" id="UP000181884">
    <property type="component" value="Unassembled WGS sequence"/>
</dbReference>
<dbReference type="Gene3D" id="3.40.250.10">
    <property type="entry name" value="Rhodanese-like domain"/>
    <property type="match status" value="1"/>
</dbReference>
<evidence type="ECO:0000313" key="2">
    <source>
        <dbReference type="EMBL" id="OJG18910.1"/>
    </source>
</evidence>
<dbReference type="PROSITE" id="PS50206">
    <property type="entry name" value="RHODANESE_3"/>
    <property type="match status" value="1"/>
</dbReference>
<evidence type="ECO:0000313" key="3">
    <source>
        <dbReference type="Proteomes" id="UP000181884"/>
    </source>
</evidence>
<evidence type="ECO:0000259" key="1">
    <source>
        <dbReference type="PROSITE" id="PS50206"/>
    </source>
</evidence>
<comment type="caution">
    <text evidence="2">The sequence shown here is derived from an EMBL/GenBank/DDBJ whole genome shotgun (WGS) entry which is preliminary data.</text>
</comment>
<dbReference type="InterPro" id="IPR001763">
    <property type="entry name" value="Rhodanese-like_dom"/>
</dbReference>
<dbReference type="EMBL" id="JXKH01000003">
    <property type="protein sequence ID" value="OJG18910.1"/>
    <property type="molecule type" value="Genomic_DNA"/>
</dbReference>
<organism evidence="2 3">
    <name type="scientific">Enterococcus canis</name>
    <dbReference type="NCBI Taxonomy" id="214095"/>
    <lineage>
        <taxon>Bacteria</taxon>
        <taxon>Bacillati</taxon>
        <taxon>Bacillota</taxon>
        <taxon>Bacilli</taxon>
        <taxon>Lactobacillales</taxon>
        <taxon>Enterococcaceae</taxon>
        <taxon>Enterococcus</taxon>
    </lineage>
</organism>
<dbReference type="CDD" id="cd00158">
    <property type="entry name" value="RHOD"/>
    <property type="match status" value="1"/>
</dbReference>
<dbReference type="InterPro" id="IPR036873">
    <property type="entry name" value="Rhodanese-like_dom_sf"/>
</dbReference>
<accession>A0A1L8RGL8</accession>
<proteinExistence type="predicted"/>
<sequence length="61" mass="6670">MPLSEFESWAAQLDPKETYQILCHSGNRSQMASMVLARAGFSVVNVSDGMMAYKGATVNEL</sequence>
<protein>
    <recommendedName>
        <fullName evidence="1">Rhodanese domain-containing protein</fullName>
    </recommendedName>
</protein>
<keyword evidence="3" id="KW-1185">Reference proteome</keyword>
<gene>
    <name evidence="2" type="ORF">RU97_GL001528</name>
</gene>